<comment type="caution">
    <text evidence="2">The sequence shown here is derived from an EMBL/GenBank/DDBJ whole genome shotgun (WGS) entry which is preliminary data.</text>
</comment>
<protein>
    <submittedName>
        <fullName evidence="2">Uncharacterized protein</fullName>
    </submittedName>
</protein>
<reference evidence="2" key="1">
    <citation type="journal article" date="2023" name="Int. J. Syst. Evol. Microbiol.">
        <title>&lt;i&gt;Shewanella septentrionalis&lt;/i&gt; sp. nov. and &lt;i&gt;Shewanella holmiensis&lt;/i&gt; sp. nov., isolated from Baltic Sea water and sediments.</title>
        <authorList>
            <person name="Martin-Rodriguez A.J."/>
            <person name="Thorell K."/>
            <person name="Joffre E."/>
            <person name="Jensie-Markopoulos S."/>
            <person name="Moore E.R.B."/>
            <person name="Sjoling A."/>
        </authorList>
    </citation>
    <scope>NUCLEOTIDE SEQUENCE</scope>
    <source>
        <strain evidence="2">SP1W3</strain>
    </source>
</reference>
<feature type="region of interest" description="Disordered" evidence="1">
    <location>
        <begin position="77"/>
        <end position="129"/>
    </location>
</feature>
<dbReference type="AlphaFoldDB" id="A0A9X2WXN0"/>
<organism evidence="2 3">
    <name type="scientific">Shewanella septentrionalis</name>
    <dbReference type="NCBI Taxonomy" id="2952223"/>
    <lineage>
        <taxon>Bacteria</taxon>
        <taxon>Pseudomonadati</taxon>
        <taxon>Pseudomonadota</taxon>
        <taxon>Gammaproteobacteria</taxon>
        <taxon>Alteromonadales</taxon>
        <taxon>Shewanellaceae</taxon>
        <taxon>Shewanella</taxon>
    </lineage>
</organism>
<evidence type="ECO:0000313" key="3">
    <source>
        <dbReference type="Proteomes" id="UP001155604"/>
    </source>
</evidence>
<name>A0A9X2WXN0_9GAMM</name>
<dbReference type="RefSeq" id="WP_071938746.1">
    <property type="nucleotide sequence ID" value="NZ_JAMTCC010000046.1"/>
</dbReference>
<evidence type="ECO:0000313" key="2">
    <source>
        <dbReference type="EMBL" id="MCT7947589.1"/>
    </source>
</evidence>
<proteinExistence type="predicted"/>
<dbReference type="Proteomes" id="UP001155604">
    <property type="component" value="Unassembled WGS sequence"/>
</dbReference>
<accession>A0A9X2WXN0</accession>
<keyword evidence="3" id="KW-1185">Reference proteome</keyword>
<dbReference type="EMBL" id="JAMTCC010000046">
    <property type="protein sequence ID" value="MCT7947589.1"/>
    <property type="molecule type" value="Genomic_DNA"/>
</dbReference>
<evidence type="ECO:0000256" key="1">
    <source>
        <dbReference type="SAM" id="MobiDB-lite"/>
    </source>
</evidence>
<sequence length="129" mass="13943">MTKSAMISILLCAAVLVAAMFFGDWTKQPYLKDIAAEIRKGTAVIEPKKPSSSAASAIEADDANQHSKVIWDQMVHEKPANKPQPEALIFNQAQPKNVDTDEALSKNLPPLDSGSGATQPETVKHHKPV</sequence>
<gene>
    <name evidence="2" type="ORF">NE536_19755</name>
</gene>